<name>A0A7W6ZQN4_9HYPH</name>
<comment type="caution">
    <text evidence="2">The sequence shown here is derived from an EMBL/GenBank/DDBJ whole genome shotgun (WGS) entry which is preliminary data.</text>
</comment>
<protein>
    <submittedName>
        <fullName evidence="2">Cytochrome c oxidase subunit 4</fullName>
    </submittedName>
</protein>
<organism evidence="2 3">
    <name type="scientific">Rhizobium leucaenae</name>
    <dbReference type="NCBI Taxonomy" id="29450"/>
    <lineage>
        <taxon>Bacteria</taxon>
        <taxon>Pseudomonadati</taxon>
        <taxon>Pseudomonadota</taxon>
        <taxon>Alphaproteobacteria</taxon>
        <taxon>Hyphomicrobiales</taxon>
        <taxon>Rhizobiaceae</taxon>
        <taxon>Rhizobium/Agrobacterium group</taxon>
        <taxon>Rhizobium</taxon>
    </lineage>
</organism>
<dbReference type="AlphaFoldDB" id="A0A7W6ZQN4"/>
<feature type="transmembrane region" description="Helical" evidence="1">
    <location>
        <begin position="65"/>
        <end position="86"/>
    </location>
</feature>
<proteinExistence type="predicted"/>
<keyword evidence="1" id="KW-0812">Transmembrane</keyword>
<keyword evidence="1" id="KW-1133">Transmembrane helix</keyword>
<accession>A0A7W6ZQN4</accession>
<keyword evidence="3" id="KW-1185">Reference proteome</keyword>
<gene>
    <name evidence="2" type="ORF">GGE60_000910</name>
</gene>
<evidence type="ECO:0000313" key="3">
    <source>
        <dbReference type="Proteomes" id="UP000543836"/>
    </source>
</evidence>
<dbReference type="EMBL" id="JACIIG010000002">
    <property type="protein sequence ID" value="MBB4566809.1"/>
    <property type="molecule type" value="Genomic_DNA"/>
</dbReference>
<dbReference type="GeneID" id="32530902"/>
<sequence>MLRLANPLVLIWMILMLLLATTIGASFLLTGVVGLSVSLSIALAKSALIYWRYMHLNEATALSRMAALAAAVWLLILLLFLCIDYLTRSFA</sequence>
<dbReference type="NCBIfam" id="TIGR02229">
    <property type="entry name" value="caa3_sub_IV"/>
    <property type="match status" value="1"/>
</dbReference>
<evidence type="ECO:0000313" key="2">
    <source>
        <dbReference type="EMBL" id="MBB4566809.1"/>
    </source>
</evidence>
<dbReference type="Proteomes" id="UP000543836">
    <property type="component" value="Unassembled WGS sequence"/>
</dbReference>
<evidence type="ECO:0000256" key="1">
    <source>
        <dbReference type="SAM" id="Phobius"/>
    </source>
</evidence>
<reference evidence="2 3" key="1">
    <citation type="submission" date="2020-08" db="EMBL/GenBank/DDBJ databases">
        <title>Genomic Encyclopedia of Type Strains, Phase IV (KMG-V): Genome sequencing to study the core and pangenomes of soil and plant-associated prokaryotes.</title>
        <authorList>
            <person name="Whitman W."/>
        </authorList>
    </citation>
    <scope>NUCLEOTIDE SEQUENCE [LARGE SCALE GENOMIC DNA]</scope>
    <source>
        <strain evidence="2 3">SEMIA 492</strain>
    </source>
</reference>
<keyword evidence="1" id="KW-0472">Membrane</keyword>
<dbReference type="InterPro" id="IPR011743">
    <property type="entry name" value="Caa3_sub_IV"/>
</dbReference>
<dbReference type="RefSeq" id="WP_028750401.1">
    <property type="nucleotide sequence ID" value="NZ_JACIIG010000002.1"/>
</dbReference>